<dbReference type="Gene3D" id="3.40.50.150">
    <property type="entry name" value="Vaccinia Virus protein VP39"/>
    <property type="match status" value="2"/>
</dbReference>
<evidence type="ECO:0000256" key="1">
    <source>
        <dbReference type="ARBA" id="ARBA00022603"/>
    </source>
</evidence>
<name>A0ABY6DIF9_9NEIS</name>
<keyword evidence="5" id="KW-1185">Reference proteome</keyword>
<evidence type="ECO:0000313" key="5">
    <source>
        <dbReference type="Proteomes" id="UP001061302"/>
    </source>
</evidence>
<evidence type="ECO:0000256" key="2">
    <source>
        <dbReference type="ARBA" id="ARBA00022679"/>
    </source>
</evidence>
<protein>
    <submittedName>
        <fullName evidence="4">DNA adenine methylase</fullName>
    </submittedName>
</protein>
<dbReference type="SUPFAM" id="SSF53335">
    <property type="entry name" value="S-adenosyl-L-methionine-dependent methyltransferases"/>
    <property type="match status" value="1"/>
</dbReference>
<accession>A0ABY6DIF9</accession>
<dbReference type="InterPro" id="IPR029063">
    <property type="entry name" value="SAM-dependent_MTases_sf"/>
</dbReference>
<dbReference type="EMBL" id="CP106753">
    <property type="protein sequence ID" value="UXY13817.1"/>
    <property type="molecule type" value="Genomic_DNA"/>
</dbReference>
<keyword evidence="3" id="KW-0949">S-adenosyl-L-methionine</keyword>
<dbReference type="PANTHER" id="PTHR30481:SF4">
    <property type="entry name" value="SITE-SPECIFIC DNA-METHYLTRANSFERASE (ADENINE-SPECIFIC)"/>
    <property type="match status" value="1"/>
</dbReference>
<dbReference type="Pfam" id="PF02086">
    <property type="entry name" value="MethyltransfD12"/>
    <property type="match status" value="1"/>
</dbReference>
<dbReference type="RefSeq" id="WP_263123083.1">
    <property type="nucleotide sequence ID" value="NZ_CP106753.1"/>
</dbReference>
<gene>
    <name evidence="4" type="ORF">N8I74_10835</name>
</gene>
<proteinExistence type="predicted"/>
<sequence>MPHRPTLRYHGGKWLLAPWIIQHFPDHRIYTEAFGGAGSVLMRKPRARMVEVYNDLDGEIVNLFRVLRDQQSASRLAQLLAYTPYARAEFDESYIPTDDPIEQARRTVVRSFLGFGSDSASGAASGFRANGNRQSTHPSRDWVNYPPAIQAFTERLAGVVIECRQAVDIIQQHDAPQTLHYVDPPYVHGTRSTAVTRSGKGYRHEMSDQDHCELARVLHECAGMVVVSGYTCPLYDELYASWETSTRGTHADGGLDRVETLWLNPTCSRALQSTGLFSGMLA</sequence>
<dbReference type="Proteomes" id="UP001061302">
    <property type="component" value="Chromosome"/>
</dbReference>
<dbReference type="PANTHER" id="PTHR30481">
    <property type="entry name" value="DNA ADENINE METHYLASE"/>
    <property type="match status" value="1"/>
</dbReference>
<dbReference type="InterPro" id="IPR012327">
    <property type="entry name" value="MeTrfase_D12"/>
</dbReference>
<dbReference type="PRINTS" id="PR00505">
    <property type="entry name" value="D12N6MTFRASE"/>
</dbReference>
<evidence type="ECO:0000313" key="4">
    <source>
        <dbReference type="EMBL" id="UXY13817.1"/>
    </source>
</evidence>
<organism evidence="4 5">
    <name type="scientific">Chitiniphilus purpureus</name>
    <dbReference type="NCBI Taxonomy" id="2981137"/>
    <lineage>
        <taxon>Bacteria</taxon>
        <taxon>Pseudomonadati</taxon>
        <taxon>Pseudomonadota</taxon>
        <taxon>Betaproteobacteria</taxon>
        <taxon>Neisseriales</taxon>
        <taxon>Chitinibacteraceae</taxon>
        <taxon>Chitiniphilus</taxon>
    </lineage>
</organism>
<dbReference type="GO" id="GO:0008168">
    <property type="term" value="F:methyltransferase activity"/>
    <property type="evidence" value="ECO:0007669"/>
    <property type="project" value="UniProtKB-KW"/>
</dbReference>
<keyword evidence="2" id="KW-0808">Transferase</keyword>
<evidence type="ECO:0000256" key="3">
    <source>
        <dbReference type="ARBA" id="ARBA00022691"/>
    </source>
</evidence>
<dbReference type="GO" id="GO:0032259">
    <property type="term" value="P:methylation"/>
    <property type="evidence" value="ECO:0007669"/>
    <property type="project" value="UniProtKB-KW"/>
</dbReference>
<reference evidence="4" key="1">
    <citation type="submission" date="2022-10" db="EMBL/GenBank/DDBJ databases">
        <title>Chitiniphilus purpureus sp. nov., a novel chitin-degrading bacterium isolated from crawfish pond sediment.</title>
        <authorList>
            <person name="Li K."/>
        </authorList>
    </citation>
    <scope>NUCLEOTIDE SEQUENCE</scope>
    <source>
        <strain evidence="4">CD1</strain>
    </source>
</reference>
<keyword evidence="1 4" id="KW-0489">Methyltransferase</keyword>
<dbReference type="PIRSF" id="PIRSF000398">
    <property type="entry name" value="M_m6A_EcoRV"/>
    <property type="match status" value="1"/>
</dbReference>
<dbReference type="InterPro" id="IPR012263">
    <property type="entry name" value="M_m6A_EcoRV"/>
</dbReference>